<accession>A0A378F5Z3</accession>
<evidence type="ECO:0000313" key="1">
    <source>
        <dbReference type="EMBL" id="STW39725.1"/>
    </source>
</evidence>
<dbReference type="EMBL" id="UGNC01000004">
    <property type="protein sequence ID" value="STW39725.1"/>
    <property type="molecule type" value="Genomic_DNA"/>
</dbReference>
<gene>
    <name evidence="1" type="primary">chbR_2</name>
    <name evidence="1" type="ORF">NCTC9617_01255</name>
</gene>
<dbReference type="Proteomes" id="UP000255167">
    <property type="component" value="Unassembled WGS sequence"/>
</dbReference>
<dbReference type="AlphaFoldDB" id="A0A378F5Z3"/>
<proteinExistence type="predicted"/>
<reference evidence="1 2" key="1">
    <citation type="submission" date="2018-06" db="EMBL/GenBank/DDBJ databases">
        <authorList>
            <consortium name="Pathogen Informatics"/>
            <person name="Doyle S."/>
        </authorList>
    </citation>
    <scope>NUCLEOTIDE SEQUENCE [LARGE SCALE GENOMIC DNA]</scope>
    <source>
        <strain evidence="1 2">NCTC9617</strain>
    </source>
</reference>
<evidence type="ECO:0000313" key="2">
    <source>
        <dbReference type="Proteomes" id="UP000255167"/>
    </source>
</evidence>
<dbReference type="GO" id="GO:0003677">
    <property type="term" value="F:DNA binding"/>
    <property type="evidence" value="ECO:0007669"/>
    <property type="project" value="UniProtKB-KW"/>
</dbReference>
<protein>
    <submittedName>
        <fullName evidence="1">DNA-binding transcriptional regulator ChbR</fullName>
    </submittedName>
</protein>
<name>A0A378F5Z3_KLEPN</name>
<organism evidence="1 2">
    <name type="scientific">Klebsiella pneumoniae</name>
    <dbReference type="NCBI Taxonomy" id="573"/>
    <lineage>
        <taxon>Bacteria</taxon>
        <taxon>Pseudomonadati</taxon>
        <taxon>Pseudomonadota</taxon>
        <taxon>Gammaproteobacteria</taxon>
        <taxon>Enterobacterales</taxon>
        <taxon>Enterobacteriaceae</taxon>
        <taxon>Klebsiella/Raoultella group</taxon>
        <taxon>Klebsiella</taxon>
        <taxon>Klebsiella pneumoniae complex</taxon>
    </lineage>
</organism>
<sequence length="52" mass="5997">MVKNTVEAMHDKLKFGEGALENMVRLSGKTQEYLTRATQRYYGKTPVMLPTY</sequence>
<keyword evidence="1" id="KW-0238">DNA-binding</keyword>